<dbReference type="EMBL" id="BMMP01000015">
    <property type="protein sequence ID" value="GGO54644.1"/>
    <property type="molecule type" value="Genomic_DNA"/>
</dbReference>
<feature type="transmembrane region" description="Helical" evidence="2">
    <location>
        <begin position="146"/>
        <end position="166"/>
    </location>
</feature>
<name>A0ABQ2MMW4_9ACTN</name>
<sequence length="181" mass="19694">MNARSSRGAGSRYGASPLHLLLVLASFALTGYAGIRLLQGDVLGIVLWFAGSALLHDLLLLPLYTAADRTLQTLARRRHARRGPHAGGEVHAADEPGQDGHGRGRVNYVRVPAFISLVLLLVWYPLVLGRVHHYTAYTGLDAGVFWGRWLLVTAALFVLSALCLAVRTLRPRRRRADAGTA</sequence>
<feature type="transmembrane region" description="Helical" evidence="2">
    <location>
        <begin position="108"/>
        <end position="126"/>
    </location>
</feature>
<feature type="compositionally biased region" description="Basic and acidic residues" evidence="1">
    <location>
        <begin position="91"/>
        <end position="101"/>
    </location>
</feature>
<organism evidence="3 4">
    <name type="scientific">Streptomyces daqingensis</name>
    <dbReference type="NCBI Taxonomy" id="1472640"/>
    <lineage>
        <taxon>Bacteria</taxon>
        <taxon>Bacillati</taxon>
        <taxon>Actinomycetota</taxon>
        <taxon>Actinomycetes</taxon>
        <taxon>Kitasatosporales</taxon>
        <taxon>Streptomycetaceae</taxon>
        <taxon>Streptomyces</taxon>
    </lineage>
</organism>
<evidence type="ECO:0000313" key="3">
    <source>
        <dbReference type="EMBL" id="GGO54644.1"/>
    </source>
</evidence>
<keyword evidence="3" id="KW-0449">Lipoprotein</keyword>
<feature type="region of interest" description="Disordered" evidence="1">
    <location>
        <begin position="81"/>
        <end position="101"/>
    </location>
</feature>
<evidence type="ECO:0000256" key="2">
    <source>
        <dbReference type="SAM" id="Phobius"/>
    </source>
</evidence>
<evidence type="ECO:0000256" key="1">
    <source>
        <dbReference type="SAM" id="MobiDB-lite"/>
    </source>
</evidence>
<evidence type="ECO:0000313" key="4">
    <source>
        <dbReference type="Proteomes" id="UP000631535"/>
    </source>
</evidence>
<gene>
    <name evidence="3" type="ORF">GCM10012287_44070</name>
</gene>
<keyword evidence="4" id="KW-1185">Reference proteome</keyword>
<feature type="transmembrane region" description="Helical" evidence="2">
    <location>
        <begin position="20"/>
        <end position="39"/>
    </location>
</feature>
<keyword evidence="2" id="KW-0812">Transmembrane</keyword>
<keyword evidence="2" id="KW-0472">Membrane</keyword>
<keyword evidence="2" id="KW-1133">Transmembrane helix</keyword>
<feature type="transmembrane region" description="Helical" evidence="2">
    <location>
        <begin position="45"/>
        <end position="67"/>
    </location>
</feature>
<dbReference type="Proteomes" id="UP000631535">
    <property type="component" value="Unassembled WGS sequence"/>
</dbReference>
<proteinExistence type="predicted"/>
<protein>
    <submittedName>
        <fullName evidence="3">Lipoprotein</fullName>
    </submittedName>
</protein>
<accession>A0ABQ2MMW4</accession>
<reference evidence="4" key="1">
    <citation type="journal article" date="2019" name="Int. J. Syst. Evol. Microbiol.">
        <title>The Global Catalogue of Microorganisms (GCM) 10K type strain sequencing project: providing services to taxonomists for standard genome sequencing and annotation.</title>
        <authorList>
            <consortium name="The Broad Institute Genomics Platform"/>
            <consortium name="The Broad Institute Genome Sequencing Center for Infectious Disease"/>
            <person name="Wu L."/>
            <person name="Ma J."/>
        </authorList>
    </citation>
    <scope>NUCLEOTIDE SEQUENCE [LARGE SCALE GENOMIC DNA]</scope>
    <source>
        <strain evidence="4">CGMCC 4.7178</strain>
    </source>
</reference>
<comment type="caution">
    <text evidence="3">The sequence shown here is derived from an EMBL/GenBank/DDBJ whole genome shotgun (WGS) entry which is preliminary data.</text>
</comment>